<dbReference type="AlphaFoldDB" id="A0A0F9RFA7"/>
<comment type="caution">
    <text evidence="1">The sequence shown here is derived from an EMBL/GenBank/DDBJ whole genome shotgun (WGS) entry which is preliminary data.</text>
</comment>
<reference evidence="1" key="1">
    <citation type="journal article" date="2015" name="Nature">
        <title>Complex archaea that bridge the gap between prokaryotes and eukaryotes.</title>
        <authorList>
            <person name="Spang A."/>
            <person name="Saw J.H."/>
            <person name="Jorgensen S.L."/>
            <person name="Zaremba-Niedzwiedzka K."/>
            <person name="Martijn J."/>
            <person name="Lind A.E."/>
            <person name="van Eijk R."/>
            <person name="Schleper C."/>
            <person name="Guy L."/>
            <person name="Ettema T.J."/>
        </authorList>
    </citation>
    <scope>NUCLEOTIDE SEQUENCE</scope>
</reference>
<dbReference type="EMBL" id="LAZR01000964">
    <property type="protein sequence ID" value="KKN53584.1"/>
    <property type="molecule type" value="Genomic_DNA"/>
</dbReference>
<evidence type="ECO:0000313" key="1">
    <source>
        <dbReference type="EMBL" id="KKN53584.1"/>
    </source>
</evidence>
<protein>
    <submittedName>
        <fullName evidence="1">Uncharacterized protein</fullName>
    </submittedName>
</protein>
<sequence>MTYKHGVLQPPCEVSIDKHHHFVSGPRMTKAHKSSGYVCKDCQQPQMEKNKPKE</sequence>
<gene>
    <name evidence="1" type="ORF">LCGC14_0600800</name>
</gene>
<name>A0A0F9RFA7_9ZZZZ</name>
<accession>A0A0F9RFA7</accession>
<organism evidence="1">
    <name type="scientific">marine sediment metagenome</name>
    <dbReference type="NCBI Taxonomy" id="412755"/>
    <lineage>
        <taxon>unclassified sequences</taxon>
        <taxon>metagenomes</taxon>
        <taxon>ecological metagenomes</taxon>
    </lineage>
</organism>
<proteinExistence type="predicted"/>